<keyword evidence="3 6" id="KW-0812">Transmembrane</keyword>
<dbReference type="Pfam" id="PF00361">
    <property type="entry name" value="Proton_antipo_M"/>
    <property type="match status" value="1"/>
</dbReference>
<dbReference type="EMBL" id="BAABHB010000009">
    <property type="protein sequence ID" value="GAA4412709.1"/>
    <property type="molecule type" value="Genomic_DNA"/>
</dbReference>
<keyword evidence="5 7" id="KW-0472">Membrane</keyword>
<dbReference type="PRINTS" id="PR01437">
    <property type="entry name" value="NUOXDRDTASE4"/>
</dbReference>
<dbReference type="NCBIfam" id="TIGR01972">
    <property type="entry name" value="NDH_I_M"/>
    <property type="match status" value="1"/>
</dbReference>
<feature type="transmembrane region" description="Helical" evidence="7">
    <location>
        <begin position="338"/>
        <end position="360"/>
    </location>
</feature>
<feature type="transmembrane region" description="Helical" evidence="7">
    <location>
        <begin position="381"/>
        <end position="402"/>
    </location>
</feature>
<feature type="transmembrane region" description="Helical" evidence="7">
    <location>
        <begin position="252"/>
        <end position="276"/>
    </location>
</feature>
<evidence type="ECO:0000256" key="2">
    <source>
        <dbReference type="ARBA" id="ARBA00009025"/>
    </source>
</evidence>
<evidence type="ECO:0000256" key="4">
    <source>
        <dbReference type="ARBA" id="ARBA00022989"/>
    </source>
</evidence>
<comment type="caution">
    <text evidence="9">The sequence shown here is derived from an EMBL/GenBank/DDBJ whole genome shotgun (WGS) entry which is preliminary data.</text>
</comment>
<keyword evidence="10" id="KW-1185">Reference proteome</keyword>
<feature type="transmembrane region" description="Helical" evidence="7">
    <location>
        <begin position="311"/>
        <end position="332"/>
    </location>
</feature>
<feature type="transmembrane region" description="Helical" evidence="7">
    <location>
        <begin position="29"/>
        <end position="49"/>
    </location>
</feature>
<dbReference type="RefSeq" id="WP_345269746.1">
    <property type="nucleotide sequence ID" value="NZ_BAABHB010000009.1"/>
</dbReference>
<name>A0ABP8KPR0_9BACT</name>
<evidence type="ECO:0000256" key="5">
    <source>
        <dbReference type="ARBA" id="ARBA00023136"/>
    </source>
</evidence>
<feature type="transmembrane region" description="Helical" evidence="7">
    <location>
        <begin position="105"/>
        <end position="121"/>
    </location>
</feature>
<comment type="subcellular location">
    <subcellularLocation>
        <location evidence="1">Endomembrane system</location>
        <topology evidence="1">Multi-pass membrane protein</topology>
    </subcellularLocation>
    <subcellularLocation>
        <location evidence="6">Membrane</location>
        <topology evidence="6">Multi-pass membrane protein</topology>
    </subcellularLocation>
</comment>
<feature type="transmembrane region" description="Helical" evidence="7">
    <location>
        <begin position="455"/>
        <end position="475"/>
    </location>
</feature>
<organism evidence="9 10">
    <name type="scientific">Nibrella viscosa</name>
    <dbReference type="NCBI Taxonomy" id="1084524"/>
    <lineage>
        <taxon>Bacteria</taxon>
        <taxon>Pseudomonadati</taxon>
        <taxon>Bacteroidota</taxon>
        <taxon>Cytophagia</taxon>
        <taxon>Cytophagales</taxon>
        <taxon>Spirosomataceae</taxon>
        <taxon>Nibrella</taxon>
    </lineage>
</organism>
<feature type="transmembrane region" description="Helical" evidence="7">
    <location>
        <begin position="282"/>
        <end position="304"/>
    </location>
</feature>
<reference evidence="10" key="1">
    <citation type="journal article" date="2019" name="Int. J. Syst. Evol. Microbiol.">
        <title>The Global Catalogue of Microorganisms (GCM) 10K type strain sequencing project: providing services to taxonomists for standard genome sequencing and annotation.</title>
        <authorList>
            <consortium name="The Broad Institute Genomics Platform"/>
            <consortium name="The Broad Institute Genome Sequencing Center for Infectious Disease"/>
            <person name="Wu L."/>
            <person name="Ma J."/>
        </authorList>
    </citation>
    <scope>NUCLEOTIDE SEQUENCE [LARGE SCALE GENOMIC DNA]</scope>
    <source>
        <strain evidence="10">JCM 17925</strain>
    </source>
</reference>
<dbReference type="PANTHER" id="PTHR43507:SF1">
    <property type="entry name" value="NADH-UBIQUINONE OXIDOREDUCTASE CHAIN 4"/>
    <property type="match status" value="1"/>
</dbReference>
<protein>
    <submittedName>
        <fullName evidence="9">NADH-quinone oxidoreductase subunit M</fullName>
    </submittedName>
</protein>
<dbReference type="Proteomes" id="UP001500936">
    <property type="component" value="Unassembled WGS sequence"/>
</dbReference>
<feature type="domain" description="NADH:quinone oxidoreductase/Mrp antiporter transmembrane" evidence="8">
    <location>
        <begin position="123"/>
        <end position="425"/>
    </location>
</feature>
<dbReference type="InterPro" id="IPR003918">
    <property type="entry name" value="NADH_UbQ_OxRdtase"/>
</dbReference>
<sequence>MLTLALILFPIVAALVVLAMNGESAKRLAFGAALIELALAAYAFIRFVPNAQSQFGFDYPWLASGGIRFSAGIDGISLLLVVLTGLLVPLIILSAFRQKYDRTSAFYALILFMQAALMGVFTARDAFLFYLFFEAALIPVYFLAAMWGGENRIPVTFKFFVYTIFGSLFMLLGIIYLYYQTGSMVAGPPVAGAPAISAAHSSAIADFYALNLSPTVQSWLFWAFFIAFAIKMPVFPFHTWQPDTYVESPTPATMLLAGIMLKMGVYGVIRLVLPIVPAGVDVWGTTAMVLAIIGIVYGSVIAIRQRDMKRLIAYSSFAHVGLMAAGVFSQTANGLQGALVQMLAHGINVVGLFFIAEIIFSRTNSRMLDQLGGITRTTPRLTVYFMIILLGSVALPLTNGFVGEFLLLSGVFSYNNWLGAVAGLTIILGAVYMLRMYQKSMFGATSARTEGFADVSGSESWVLIPLVFMVFWIGMYPNSFLKMTEPAVTNLLQYITG</sequence>
<feature type="transmembrane region" description="Helical" evidence="7">
    <location>
        <begin position="69"/>
        <end position="93"/>
    </location>
</feature>
<feature type="transmembrane region" description="Helical" evidence="7">
    <location>
        <begin position="219"/>
        <end position="240"/>
    </location>
</feature>
<evidence type="ECO:0000256" key="1">
    <source>
        <dbReference type="ARBA" id="ARBA00004127"/>
    </source>
</evidence>
<evidence type="ECO:0000256" key="6">
    <source>
        <dbReference type="RuleBase" id="RU000320"/>
    </source>
</evidence>
<feature type="transmembrane region" description="Helical" evidence="7">
    <location>
        <begin position="127"/>
        <end position="147"/>
    </location>
</feature>
<dbReference type="PANTHER" id="PTHR43507">
    <property type="entry name" value="NADH-UBIQUINONE OXIDOREDUCTASE CHAIN 4"/>
    <property type="match status" value="1"/>
</dbReference>
<evidence type="ECO:0000256" key="3">
    <source>
        <dbReference type="ARBA" id="ARBA00022692"/>
    </source>
</evidence>
<comment type="similarity">
    <text evidence="2">Belongs to the complex I subunit 4 family.</text>
</comment>
<evidence type="ECO:0000313" key="10">
    <source>
        <dbReference type="Proteomes" id="UP001500936"/>
    </source>
</evidence>
<feature type="transmembrane region" description="Helical" evidence="7">
    <location>
        <begin position="159"/>
        <end position="179"/>
    </location>
</feature>
<feature type="transmembrane region" description="Helical" evidence="7">
    <location>
        <begin position="6"/>
        <end position="22"/>
    </location>
</feature>
<accession>A0ABP8KPR0</accession>
<dbReference type="InterPro" id="IPR001750">
    <property type="entry name" value="ND/Mrp_TM"/>
</dbReference>
<evidence type="ECO:0000313" key="9">
    <source>
        <dbReference type="EMBL" id="GAA4412709.1"/>
    </source>
</evidence>
<feature type="transmembrane region" description="Helical" evidence="7">
    <location>
        <begin position="414"/>
        <end position="434"/>
    </location>
</feature>
<evidence type="ECO:0000259" key="8">
    <source>
        <dbReference type="Pfam" id="PF00361"/>
    </source>
</evidence>
<evidence type="ECO:0000256" key="7">
    <source>
        <dbReference type="SAM" id="Phobius"/>
    </source>
</evidence>
<keyword evidence="4 7" id="KW-1133">Transmembrane helix</keyword>
<dbReference type="InterPro" id="IPR010227">
    <property type="entry name" value="NADH_Q_OxRdtase_chainM/4"/>
</dbReference>
<proteinExistence type="inferred from homology"/>
<gene>
    <name evidence="9" type="ORF">GCM10023187_40230</name>
</gene>